<keyword evidence="6 9" id="KW-0573">Peptidoglycan synthesis</keyword>
<dbReference type="Gene3D" id="2.40.440.10">
    <property type="entry name" value="L,D-transpeptidase catalytic domain-like"/>
    <property type="match status" value="1"/>
</dbReference>
<dbReference type="GO" id="GO:0071972">
    <property type="term" value="F:peptidoglycan L,D-transpeptidase activity"/>
    <property type="evidence" value="ECO:0007669"/>
    <property type="project" value="TreeGrafter"/>
</dbReference>
<sequence>MYVKGLMAALMLFAPLWPMDLEPFPGEPFIMVNKATHELGWAENGELQDVYDVATGKDAEATPEGIFAVSVKAKEPYYRAQDIEGGDADNPLGSRWIGFDAAASDGRTYGIHGTNDDSSIGENVSLGCVRMHNEEVNELYDQVPIGTKVWIGTEPEKEMADIAADNGVL</sequence>
<evidence type="ECO:0000256" key="9">
    <source>
        <dbReference type="PROSITE-ProRule" id="PRU01373"/>
    </source>
</evidence>
<proteinExistence type="inferred from homology"/>
<dbReference type="CDD" id="cd16913">
    <property type="entry name" value="YkuD_like"/>
    <property type="match status" value="1"/>
</dbReference>
<protein>
    <submittedName>
        <fullName evidence="11">L,D-transpeptidase catalytic domain</fullName>
    </submittedName>
</protein>
<evidence type="ECO:0000313" key="12">
    <source>
        <dbReference type="Proteomes" id="UP000198853"/>
    </source>
</evidence>
<evidence type="ECO:0000256" key="5">
    <source>
        <dbReference type="ARBA" id="ARBA00022960"/>
    </source>
</evidence>
<comment type="pathway">
    <text evidence="8">Glycan biosynthesis.</text>
</comment>
<keyword evidence="12" id="KW-1185">Reference proteome</keyword>
<evidence type="ECO:0000313" key="11">
    <source>
        <dbReference type="EMBL" id="SDI30777.1"/>
    </source>
</evidence>
<name>A0A1G8JID3_9BACI</name>
<comment type="pathway">
    <text evidence="1 9">Cell wall biogenesis; peptidoglycan biosynthesis.</text>
</comment>
<dbReference type="UniPathway" id="UPA00219"/>
<evidence type="ECO:0000256" key="2">
    <source>
        <dbReference type="ARBA" id="ARBA00005992"/>
    </source>
</evidence>
<keyword evidence="3" id="KW-0808">Transferase</keyword>
<dbReference type="InterPro" id="IPR038063">
    <property type="entry name" value="Transpep_catalytic_dom"/>
</dbReference>
<dbReference type="Pfam" id="PF03734">
    <property type="entry name" value="YkuD"/>
    <property type="match status" value="1"/>
</dbReference>
<dbReference type="GO" id="GO:0071555">
    <property type="term" value="P:cell wall organization"/>
    <property type="evidence" value="ECO:0007669"/>
    <property type="project" value="UniProtKB-UniRule"/>
</dbReference>
<organism evidence="11 12">
    <name type="scientific">Natribacillus halophilus</name>
    <dbReference type="NCBI Taxonomy" id="549003"/>
    <lineage>
        <taxon>Bacteria</taxon>
        <taxon>Bacillati</taxon>
        <taxon>Bacillota</taxon>
        <taxon>Bacilli</taxon>
        <taxon>Bacillales</taxon>
        <taxon>Bacillaceae</taxon>
        <taxon>Natribacillus</taxon>
    </lineage>
</organism>
<evidence type="ECO:0000259" key="10">
    <source>
        <dbReference type="PROSITE" id="PS52029"/>
    </source>
</evidence>
<dbReference type="GO" id="GO:0005576">
    <property type="term" value="C:extracellular region"/>
    <property type="evidence" value="ECO:0007669"/>
    <property type="project" value="TreeGrafter"/>
</dbReference>
<dbReference type="AlphaFoldDB" id="A0A1G8JID3"/>
<evidence type="ECO:0000256" key="6">
    <source>
        <dbReference type="ARBA" id="ARBA00022984"/>
    </source>
</evidence>
<evidence type="ECO:0000256" key="7">
    <source>
        <dbReference type="ARBA" id="ARBA00023316"/>
    </source>
</evidence>
<evidence type="ECO:0000256" key="4">
    <source>
        <dbReference type="ARBA" id="ARBA00022801"/>
    </source>
</evidence>
<evidence type="ECO:0000256" key="8">
    <source>
        <dbReference type="ARBA" id="ARBA00060592"/>
    </source>
</evidence>
<keyword evidence="5 9" id="KW-0133">Cell shape</keyword>
<feature type="domain" description="L,D-TPase catalytic" evidence="10">
    <location>
        <begin position="28"/>
        <end position="152"/>
    </location>
</feature>
<dbReference type="RefSeq" id="WP_090395711.1">
    <property type="nucleotide sequence ID" value="NZ_FNEN01000001.1"/>
</dbReference>
<dbReference type="GO" id="GO:0008360">
    <property type="term" value="P:regulation of cell shape"/>
    <property type="evidence" value="ECO:0007669"/>
    <property type="project" value="UniProtKB-UniRule"/>
</dbReference>
<dbReference type="GO" id="GO:0018104">
    <property type="term" value="P:peptidoglycan-protein cross-linking"/>
    <property type="evidence" value="ECO:0007669"/>
    <property type="project" value="TreeGrafter"/>
</dbReference>
<dbReference type="PANTHER" id="PTHR30582">
    <property type="entry name" value="L,D-TRANSPEPTIDASE"/>
    <property type="match status" value="1"/>
</dbReference>
<dbReference type="OrthoDB" id="9787225at2"/>
<evidence type="ECO:0000256" key="3">
    <source>
        <dbReference type="ARBA" id="ARBA00022679"/>
    </source>
</evidence>
<evidence type="ECO:0000256" key="1">
    <source>
        <dbReference type="ARBA" id="ARBA00004752"/>
    </source>
</evidence>
<keyword evidence="4" id="KW-0378">Hydrolase</keyword>
<dbReference type="SUPFAM" id="SSF141523">
    <property type="entry name" value="L,D-transpeptidase catalytic domain-like"/>
    <property type="match status" value="1"/>
</dbReference>
<accession>A0A1G8JID3</accession>
<dbReference type="EMBL" id="FNEN01000001">
    <property type="protein sequence ID" value="SDI30777.1"/>
    <property type="molecule type" value="Genomic_DNA"/>
</dbReference>
<feature type="active site" description="Nucleophile" evidence="9">
    <location>
        <position position="128"/>
    </location>
</feature>
<feature type="active site" description="Proton donor/acceptor" evidence="9">
    <location>
        <position position="112"/>
    </location>
</feature>
<comment type="similarity">
    <text evidence="2">Belongs to the YkuD family.</text>
</comment>
<dbReference type="GO" id="GO:0016740">
    <property type="term" value="F:transferase activity"/>
    <property type="evidence" value="ECO:0007669"/>
    <property type="project" value="UniProtKB-KW"/>
</dbReference>
<dbReference type="PANTHER" id="PTHR30582:SF4">
    <property type="entry name" value="L,D-TRANSPEPTIDASE YQJB-RELATED"/>
    <property type="match status" value="1"/>
</dbReference>
<dbReference type="InterPro" id="IPR005490">
    <property type="entry name" value="LD_TPept_cat_dom"/>
</dbReference>
<dbReference type="PROSITE" id="PS52029">
    <property type="entry name" value="LD_TPASE"/>
    <property type="match status" value="1"/>
</dbReference>
<dbReference type="Proteomes" id="UP000198853">
    <property type="component" value="Unassembled WGS sequence"/>
</dbReference>
<gene>
    <name evidence="11" type="ORF">SAMN04488123_101237</name>
</gene>
<reference evidence="11 12" key="1">
    <citation type="submission" date="2016-10" db="EMBL/GenBank/DDBJ databases">
        <authorList>
            <person name="de Groot N.N."/>
        </authorList>
    </citation>
    <scope>NUCLEOTIDE SEQUENCE [LARGE SCALE GENOMIC DNA]</scope>
    <source>
        <strain evidence="11 12">DSM 21771</strain>
    </source>
</reference>
<dbReference type="InterPro" id="IPR050979">
    <property type="entry name" value="LD-transpeptidase"/>
</dbReference>
<keyword evidence="7 9" id="KW-0961">Cell wall biogenesis/degradation</keyword>
<dbReference type="FunFam" id="2.40.440.10:FF:000003">
    <property type="entry name" value="L,D-transpeptidase YciB"/>
    <property type="match status" value="1"/>
</dbReference>